<dbReference type="Gene3D" id="1.20.1060.20">
    <property type="match status" value="1"/>
</dbReference>
<feature type="coiled-coil region" evidence="7">
    <location>
        <begin position="922"/>
        <end position="960"/>
    </location>
</feature>
<dbReference type="RefSeq" id="WP_046821488.1">
    <property type="nucleotide sequence ID" value="NZ_LBBT01000005.1"/>
</dbReference>
<keyword evidence="5 7" id="KW-0175">Coiled coil</keyword>
<dbReference type="FunFam" id="3.40.50.300:FF:000901">
    <property type="entry name" value="Chromosome partition protein Smc"/>
    <property type="match status" value="1"/>
</dbReference>
<dbReference type="OrthoDB" id="9808768at2"/>
<dbReference type="HAMAP" id="MF_01894">
    <property type="entry name" value="Smc_prok"/>
    <property type="match status" value="1"/>
</dbReference>
<dbReference type="InterPro" id="IPR003395">
    <property type="entry name" value="RecF/RecN/SMC_N"/>
</dbReference>
<dbReference type="InterPro" id="IPR024704">
    <property type="entry name" value="SMC"/>
</dbReference>
<dbReference type="GO" id="GO:0007059">
    <property type="term" value="P:chromosome segregation"/>
    <property type="evidence" value="ECO:0007669"/>
    <property type="project" value="UniProtKB-UniRule"/>
</dbReference>
<dbReference type="InterPro" id="IPR036277">
    <property type="entry name" value="SMC_hinge_sf"/>
</dbReference>
<sequence length="1185" mass="136674">MYLKRLELKGFKSFPTKTDVLFNEGITAIVGPNGSGKSNISDAVRWVLGEQSIKSLRGDKLEDVVFAGTDTKKAMNYCEVALTIDNSDKKLDIEYSEITIKRRAYRSGESEFFLNNKSCRLKDIKELLLDTGIGKDGYSIIEQGKVDEILSNNPVNRRKVFDEACGISKYRYKKQEAERNLKNTKENLNRIEDIYVEIENQLKPLETQQKKAIKYLEIKEELKKIEVNSYISEIEELEAQAKETLNHDKVLKDQMVSVKSKKETLEKSITDCDEELEEIDVKINKTIEYINTIKGVINKKYSELSVLNEKIKNCNSDIQRYTNEISYINKKINDDNLELEKLNESKNNAFRNLKDIENKIDEVELKNKDKKESINKVSQTIEALKDEIINLLDVKQNSANKLSTLNANIENIENRTKTIDVDIEHIQKNICNKKDEISKFNSQKQEKLSLIENLKQEFEDINKKVNSLKIEYDKISSDIQGSKLKINEYNSKLNIYTDMEKHYEGFNKGVKEVLKNKNLEGIYGALGQVISSSQKYEKALEASLGSYMQNIITKDENSAKNAINYLKKNNLGRVTFLPLNIIKSNKIDKNAIKSSAKYIGIASELVKFDEKYKNIIENVLGRTIVIESMDEAIKFARETNHRYKVVTLDGEILNPGGSLTGGTVRTNGNILSRKRLIEEFKDNIQKEQEKLNLLEQEKINLKGSIDSKLIKIETINNELRENDKSVVVINANIKSANDEVLNLSNNLNKFENEKLSLGENLEYTLTKTKSLKENINEIEQKHLLNKNEIDTLNSKLKEINDGYEVDKSRFDDLNIEYAKLNQIHQATIKDIDRIQKEIKSQNDVLRTTKEQLEESKFNTVKIQDQIKIETSEKENLENQIIDENKKLSLQKEQKDSIKKNRDAINTESKNIDRQYIEVKESLFKIENKIERLRSSKENYIAKLIEEYELSLEEAKALKDESVVIDKKELENLKRQIKSLGNVNIDSIKEYEEIKERYDFYSEQKKDLEESIEVIYKLIKELEENMKREFNENFVLINENFKVVYKKLFGGGNGELRIVDKDNILESDIEIVAQPPGKKMKNLNLLSGGEKALTAISILFSIILAKPTPFCILDEIEAPLDDANIYRFGEFLKELSKDTQFISITHRRGTMEVADYIYGVTMQEKAISKVISLDLKEAKKLTEDII</sequence>
<dbReference type="EMBL" id="LBBT01000143">
    <property type="protein sequence ID" value="KKY01837.1"/>
    <property type="molecule type" value="Genomic_DNA"/>
</dbReference>
<dbReference type="NCBIfam" id="TIGR02168">
    <property type="entry name" value="SMC_prok_B"/>
    <property type="match status" value="1"/>
</dbReference>
<dbReference type="SMART" id="SM00968">
    <property type="entry name" value="SMC_hinge"/>
    <property type="match status" value="1"/>
</dbReference>
<organism evidence="9 11">
    <name type="scientific">Paraclostridium benzoelyticum</name>
    <dbReference type="NCBI Taxonomy" id="1629550"/>
    <lineage>
        <taxon>Bacteria</taxon>
        <taxon>Bacillati</taxon>
        <taxon>Bacillota</taxon>
        <taxon>Clostridia</taxon>
        <taxon>Peptostreptococcales</taxon>
        <taxon>Peptostreptococcaceae</taxon>
        <taxon>Paraclostridium</taxon>
    </lineage>
</organism>
<comment type="caution">
    <text evidence="9">The sequence shown here is derived from an EMBL/GenBank/DDBJ whole genome shotgun (WGS) entry which is preliminary data.</text>
</comment>
<keyword evidence="4 7" id="KW-0067">ATP-binding</keyword>
<dbReference type="GO" id="GO:0030261">
    <property type="term" value="P:chromosome condensation"/>
    <property type="evidence" value="ECO:0007669"/>
    <property type="project" value="InterPro"/>
</dbReference>
<evidence type="ECO:0000256" key="2">
    <source>
        <dbReference type="ARBA" id="ARBA00022490"/>
    </source>
</evidence>
<keyword evidence="3 7" id="KW-0547">Nucleotide-binding</keyword>
<dbReference type="GO" id="GO:0005524">
    <property type="term" value="F:ATP binding"/>
    <property type="evidence" value="ECO:0007669"/>
    <property type="project" value="UniProtKB-UniRule"/>
</dbReference>
<accession>A0A0M3DKD0</accession>
<dbReference type="PIRSF" id="PIRSF005719">
    <property type="entry name" value="SMC"/>
    <property type="match status" value="1"/>
</dbReference>
<evidence type="ECO:0000256" key="3">
    <source>
        <dbReference type="ARBA" id="ARBA00022741"/>
    </source>
</evidence>
<feature type="coiled-coil region" evidence="7">
    <location>
        <begin position="677"/>
        <end position="704"/>
    </location>
</feature>
<reference evidence="9 11" key="1">
    <citation type="submission" date="2015-04" db="EMBL/GenBank/DDBJ databases">
        <title>Microcin producing Clostridium sp. JC272T.</title>
        <authorList>
            <person name="Jyothsna T."/>
            <person name="Sasikala C."/>
            <person name="Ramana C."/>
        </authorList>
    </citation>
    <scope>NUCLEOTIDE SEQUENCE [LARGE SCALE GENOMIC DNA]</scope>
    <source>
        <strain evidence="9 11">JC272</strain>
    </source>
</reference>
<dbReference type="FunFam" id="3.40.50.300:FF:000984">
    <property type="entry name" value="Chromosome partition protein Smc"/>
    <property type="match status" value="1"/>
</dbReference>
<dbReference type="InterPro" id="IPR010935">
    <property type="entry name" value="SMC_hinge"/>
</dbReference>
<feature type="coiled-coil region" evidence="7">
    <location>
        <begin position="990"/>
        <end position="1038"/>
    </location>
</feature>
<comment type="subcellular location">
    <subcellularLocation>
        <location evidence="1 7">Cytoplasm</location>
    </subcellularLocation>
</comment>
<evidence type="ECO:0000256" key="5">
    <source>
        <dbReference type="ARBA" id="ARBA00023054"/>
    </source>
</evidence>
<dbReference type="AlphaFoldDB" id="A0A0M3DKD0"/>
<feature type="domain" description="SMC hinge" evidence="8">
    <location>
        <begin position="520"/>
        <end position="636"/>
    </location>
</feature>
<feature type="coiled-coil region" evidence="7">
    <location>
        <begin position="831"/>
        <end position="893"/>
    </location>
</feature>
<evidence type="ECO:0000256" key="7">
    <source>
        <dbReference type="HAMAP-Rule" id="MF_01894"/>
    </source>
</evidence>
<dbReference type="Pfam" id="PF06470">
    <property type="entry name" value="SMC_hinge"/>
    <property type="match status" value="1"/>
</dbReference>
<dbReference type="SUPFAM" id="SSF57997">
    <property type="entry name" value="Tropomyosin"/>
    <property type="match status" value="1"/>
</dbReference>
<evidence type="ECO:0000313" key="11">
    <source>
        <dbReference type="Proteomes" id="UP000034407"/>
    </source>
</evidence>
<keyword evidence="11" id="KW-1185">Reference proteome</keyword>
<dbReference type="Pfam" id="PF02463">
    <property type="entry name" value="SMC_N"/>
    <property type="match status" value="1"/>
</dbReference>
<feature type="coiled-coil region" evidence="7">
    <location>
        <begin position="167"/>
        <end position="471"/>
    </location>
</feature>
<dbReference type="GO" id="GO:0003677">
    <property type="term" value="F:DNA binding"/>
    <property type="evidence" value="ECO:0007669"/>
    <property type="project" value="UniProtKB-UniRule"/>
</dbReference>
<evidence type="ECO:0000256" key="1">
    <source>
        <dbReference type="ARBA" id="ARBA00004496"/>
    </source>
</evidence>
<dbReference type="GO" id="GO:0016887">
    <property type="term" value="F:ATP hydrolysis activity"/>
    <property type="evidence" value="ECO:0007669"/>
    <property type="project" value="InterPro"/>
</dbReference>
<dbReference type="GO" id="GO:0005694">
    <property type="term" value="C:chromosome"/>
    <property type="evidence" value="ECO:0007669"/>
    <property type="project" value="InterPro"/>
</dbReference>
<dbReference type="GO" id="GO:0005737">
    <property type="term" value="C:cytoplasm"/>
    <property type="evidence" value="ECO:0007669"/>
    <property type="project" value="UniProtKB-SubCell"/>
</dbReference>
<evidence type="ECO:0000256" key="6">
    <source>
        <dbReference type="ARBA" id="ARBA00023125"/>
    </source>
</evidence>
<dbReference type="InterPro" id="IPR011890">
    <property type="entry name" value="SMC_prok"/>
</dbReference>
<dbReference type="EMBL" id="LBBT01000005">
    <property type="protein sequence ID" value="KKY03002.1"/>
    <property type="molecule type" value="Genomic_DNA"/>
</dbReference>
<dbReference type="CDD" id="cd03278">
    <property type="entry name" value="ABC_SMC_barmotin"/>
    <property type="match status" value="1"/>
</dbReference>
<comment type="domain">
    <text evidence="7">Contains large globular domains required for ATP hydrolysis at each terminus and a third globular domain forming a flexible hinge near the middle of the molecule. These domains are separated by coiled-coil structures.</text>
</comment>
<dbReference type="GO" id="GO:0006260">
    <property type="term" value="P:DNA replication"/>
    <property type="evidence" value="ECO:0007669"/>
    <property type="project" value="UniProtKB-UniRule"/>
</dbReference>
<dbReference type="Gene3D" id="1.10.287.2610">
    <property type="match status" value="1"/>
</dbReference>
<comment type="similarity">
    <text evidence="7">Belongs to the SMC family.</text>
</comment>
<evidence type="ECO:0000256" key="4">
    <source>
        <dbReference type="ARBA" id="ARBA00022840"/>
    </source>
</evidence>
<dbReference type="InterPro" id="IPR027417">
    <property type="entry name" value="P-loop_NTPase"/>
</dbReference>
<dbReference type="SUPFAM" id="SSF75553">
    <property type="entry name" value="Smc hinge domain"/>
    <property type="match status" value="1"/>
</dbReference>
<dbReference type="PATRIC" id="fig|1629550.3.peg.328"/>
<evidence type="ECO:0000313" key="9">
    <source>
        <dbReference type="EMBL" id="KKY01837.1"/>
    </source>
</evidence>
<dbReference type="Gene3D" id="3.30.70.1620">
    <property type="match status" value="1"/>
</dbReference>
<evidence type="ECO:0000259" key="8">
    <source>
        <dbReference type="SMART" id="SM00968"/>
    </source>
</evidence>
<keyword evidence="6 7" id="KW-0238">DNA-binding</keyword>
<comment type="function">
    <text evidence="7">Required for chromosome condensation and partitioning.</text>
</comment>
<dbReference type="Gene3D" id="3.40.50.300">
    <property type="entry name" value="P-loop containing nucleotide triphosphate hydrolases"/>
    <property type="match status" value="2"/>
</dbReference>
<proteinExistence type="inferred from homology"/>
<name>A0A0M3DKD0_9FIRM</name>
<feature type="binding site" evidence="7">
    <location>
        <begin position="32"/>
        <end position="39"/>
    </location>
    <ligand>
        <name>ATP</name>
        <dbReference type="ChEBI" id="CHEBI:30616"/>
    </ligand>
</feature>
<keyword evidence="2 7" id="KW-0963">Cytoplasm</keyword>
<dbReference type="PANTHER" id="PTHR43977">
    <property type="entry name" value="STRUCTURAL MAINTENANCE OF CHROMOSOMES PROTEIN 3"/>
    <property type="match status" value="1"/>
</dbReference>
<dbReference type="Proteomes" id="UP000034407">
    <property type="component" value="Unassembled WGS sequence"/>
</dbReference>
<protein>
    <recommendedName>
        <fullName evidence="7">Chromosome partition protein Smc</fullName>
    </recommendedName>
</protein>
<evidence type="ECO:0000313" key="10">
    <source>
        <dbReference type="EMBL" id="KKY03002.1"/>
    </source>
</evidence>
<feature type="coiled-coil region" evidence="7">
    <location>
        <begin position="733"/>
        <end position="760"/>
    </location>
</feature>
<comment type="subunit">
    <text evidence="7">Homodimer.</text>
</comment>
<dbReference type="SUPFAM" id="SSF52540">
    <property type="entry name" value="P-loop containing nucleoside triphosphate hydrolases"/>
    <property type="match status" value="1"/>
</dbReference>
<gene>
    <name evidence="7" type="primary">smc</name>
    <name evidence="10" type="ORF">VN21_00170</name>
    <name evidence="9" type="ORF">VN21_06560</name>
</gene>
<dbReference type="GO" id="GO:0007062">
    <property type="term" value="P:sister chromatid cohesion"/>
    <property type="evidence" value="ECO:0007669"/>
    <property type="project" value="InterPro"/>
</dbReference>